<evidence type="ECO:0000313" key="2">
    <source>
        <dbReference type="EMBL" id="GCB61471.1"/>
    </source>
</evidence>
<dbReference type="Proteomes" id="UP000288216">
    <property type="component" value="Unassembled WGS sequence"/>
</dbReference>
<feature type="transmembrane region" description="Helical" evidence="1">
    <location>
        <begin position="20"/>
        <end position="41"/>
    </location>
</feature>
<reference evidence="2 3" key="1">
    <citation type="journal article" date="2018" name="Nat. Ecol. Evol.">
        <title>Shark genomes provide insights into elasmobranch evolution and the origin of vertebrates.</title>
        <authorList>
            <person name="Hara Y"/>
            <person name="Yamaguchi K"/>
            <person name="Onimaru K"/>
            <person name="Kadota M"/>
            <person name="Koyanagi M"/>
            <person name="Keeley SD"/>
            <person name="Tatsumi K"/>
            <person name="Tanaka K"/>
            <person name="Motone F"/>
            <person name="Kageyama Y"/>
            <person name="Nozu R"/>
            <person name="Adachi N"/>
            <person name="Nishimura O"/>
            <person name="Nakagawa R"/>
            <person name="Tanegashima C"/>
            <person name="Kiyatake I"/>
            <person name="Matsumoto R"/>
            <person name="Murakumo K"/>
            <person name="Nishida K"/>
            <person name="Terakita A"/>
            <person name="Kuratani S"/>
            <person name="Sato K"/>
            <person name="Hyodo S Kuraku.S."/>
        </authorList>
    </citation>
    <scope>NUCLEOTIDE SEQUENCE [LARGE SCALE GENOMIC DNA]</scope>
</reference>
<keyword evidence="1" id="KW-0812">Transmembrane</keyword>
<feature type="non-terminal residue" evidence="2">
    <location>
        <position position="1"/>
    </location>
</feature>
<dbReference type="AlphaFoldDB" id="A0A401NKN4"/>
<keyword evidence="1" id="KW-0472">Membrane</keyword>
<name>A0A401NKN4_SCYTO</name>
<accession>A0A401NKN4</accession>
<evidence type="ECO:0000313" key="3">
    <source>
        <dbReference type="Proteomes" id="UP000288216"/>
    </source>
</evidence>
<gene>
    <name evidence="2" type="ORF">scyTo_0011314</name>
</gene>
<comment type="caution">
    <text evidence="2">The sequence shown here is derived from an EMBL/GenBank/DDBJ whole genome shotgun (WGS) entry which is preliminary data.</text>
</comment>
<sequence>SFIGPTLGGYLLEKLNFEWAAAIQGGVVLVFSMLMSVYLLVETMHKRRSYSGNSTDEERTQLIPD</sequence>
<keyword evidence="1" id="KW-1133">Transmembrane helix</keyword>
<organism evidence="2 3">
    <name type="scientific">Scyliorhinus torazame</name>
    <name type="common">Cloudy catshark</name>
    <name type="synonym">Catulus torazame</name>
    <dbReference type="NCBI Taxonomy" id="75743"/>
    <lineage>
        <taxon>Eukaryota</taxon>
        <taxon>Metazoa</taxon>
        <taxon>Chordata</taxon>
        <taxon>Craniata</taxon>
        <taxon>Vertebrata</taxon>
        <taxon>Chondrichthyes</taxon>
        <taxon>Elasmobranchii</taxon>
        <taxon>Galeomorphii</taxon>
        <taxon>Galeoidea</taxon>
        <taxon>Carcharhiniformes</taxon>
        <taxon>Scyliorhinidae</taxon>
        <taxon>Scyliorhinus</taxon>
    </lineage>
</organism>
<evidence type="ECO:0000256" key="1">
    <source>
        <dbReference type="SAM" id="Phobius"/>
    </source>
</evidence>
<dbReference type="EMBL" id="BFAA01005096">
    <property type="protein sequence ID" value="GCB61471.1"/>
    <property type="molecule type" value="Genomic_DNA"/>
</dbReference>
<dbReference type="STRING" id="75743.A0A401NKN4"/>
<dbReference type="OrthoDB" id="446368at2759"/>
<evidence type="ECO:0008006" key="4">
    <source>
        <dbReference type="Google" id="ProtNLM"/>
    </source>
</evidence>
<keyword evidence="3" id="KW-1185">Reference proteome</keyword>
<protein>
    <recommendedName>
        <fullName evidence="4">Major facilitator superfamily (MFS) profile domain-containing protein</fullName>
    </recommendedName>
</protein>
<proteinExistence type="predicted"/>